<accession>A0A9P8TXZ6</accession>
<dbReference type="AlphaFoldDB" id="A0A9P8TXZ6"/>
<reference evidence="2" key="1">
    <citation type="submission" date="2021-08" db="EMBL/GenBank/DDBJ databases">
        <title>Chromosome-Level Trichoderma cornu-damae using Hi-C Data.</title>
        <authorList>
            <person name="Kim C.S."/>
        </authorList>
    </citation>
    <scope>NUCLEOTIDE SEQUENCE</scope>
    <source>
        <strain evidence="2">KA19-0412C</strain>
    </source>
</reference>
<dbReference type="EMBL" id="JAIWOZ010000002">
    <property type="protein sequence ID" value="KAH6609053.1"/>
    <property type="molecule type" value="Genomic_DNA"/>
</dbReference>
<feature type="transmembrane region" description="Helical" evidence="1">
    <location>
        <begin position="20"/>
        <end position="37"/>
    </location>
</feature>
<keyword evidence="3" id="KW-1185">Reference proteome</keyword>
<sequence>MPSRMDLPAPERPAPPLPDPAHVLNLVANLFLLGLLLGVVRGRILVLGILLVLGLLFDLVVVHLHLVSALCRAAVHVHAFATLSPLFLLGSPPSLSCGRQDGGRDESGALLRLDLLLGGVVEQALASGAVELEVRHLQIVVEADDRRGRKAQRQEVGEGEPVPILGEDCHADYASHVQVAGLRLQANGAVSAARIDDAQGERGAELGHSILVPVANHLLERFPNGGHLGIHDLVLLHHDHGQRDEGALPDKVGGVLHHGLEEVDSLVEPRAGAGDAQRHGGAVSDVGVVGLGQQLDHARDAAGLAEEDEAQTHDGDSADVVVDVAHGGVEQLADGLVTASAAVGQGNGHDAAVAQGRIRVVEQALDQDVSALLAAVHDEGHADDHAADNLLMGRLVGIGDHILQSLHVSGAKHDEAHGQPDGFAVESRVLEEHVLELLEDFDVAGPHAGDAQAQGAAVLDDLLFRLAELHLEVFQGTRAVVGMDQAVGVESASLAKDRAVAKASLLWQVRLEKLSRLRQVAAVDDAEGSGGSELGPVDGLSKPLEIIAEELVVGGALVHEGVAEGDGGVEDGVAAFQAVSDLVEDAQVGVVVAVQELQVEADGLGAVEDGPYVAVDLGHVFRQLVLGRGLLALQQRFALFGLVAALAPLLLGWLPGREGGQNPAQELLRAVVVQVKRDLVRVGGGGAIAPGDESPKHPRCLLVGVEVDNAPGDGKVVGVWDFAEEVKDQSQDLGTEGPLLDNVHADAQYILHQLLGGPGLTLRPLGLGQLLILARPLDDPPEDVEILGLDGDADNLPVPALLQAALEKTIDDPLQRSLGRLLGQVGGLGRLGGGTLGGGGGDVLVHALGDDGLLELAGSVDLEEVARGQGKDHAVAVRLQMVVHLGKHKSGELAFGEGLVLVEGLAAVTRGGQRDERPYGLRDCAETYIWLRLPATSVQTVSMSSLRVCRAKTRSSGSSSARKASTPVADTKPGILIKCGENLAST</sequence>
<keyword evidence="1" id="KW-0472">Membrane</keyword>
<evidence type="ECO:0000313" key="2">
    <source>
        <dbReference type="EMBL" id="KAH6609053.1"/>
    </source>
</evidence>
<evidence type="ECO:0000256" key="1">
    <source>
        <dbReference type="SAM" id="Phobius"/>
    </source>
</evidence>
<name>A0A9P8TXZ6_9HYPO</name>
<organism evidence="2 3">
    <name type="scientific">Trichoderma cornu-damae</name>
    <dbReference type="NCBI Taxonomy" id="654480"/>
    <lineage>
        <taxon>Eukaryota</taxon>
        <taxon>Fungi</taxon>
        <taxon>Dikarya</taxon>
        <taxon>Ascomycota</taxon>
        <taxon>Pezizomycotina</taxon>
        <taxon>Sordariomycetes</taxon>
        <taxon>Hypocreomycetidae</taxon>
        <taxon>Hypocreales</taxon>
        <taxon>Hypocreaceae</taxon>
        <taxon>Trichoderma</taxon>
    </lineage>
</organism>
<dbReference type="Proteomes" id="UP000827724">
    <property type="component" value="Unassembled WGS sequence"/>
</dbReference>
<keyword evidence="1" id="KW-0812">Transmembrane</keyword>
<comment type="caution">
    <text evidence="2">The sequence shown here is derived from an EMBL/GenBank/DDBJ whole genome shotgun (WGS) entry which is preliminary data.</text>
</comment>
<evidence type="ECO:0000313" key="3">
    <source>
        <dbReference type="Proteomes" id="UP000827724"/>
    </source>
</evidence>
<protein>
    <submittedName>
        <fullName evidence="2">Uncharacterized protein</fullName>
    </submittedName>
</protein>
<feature type="transmembrane region" description="Helical" evidence="1">
    <location>
        <begin position="44"/>
        <end position="67"/>
    </location>
</feature>
<proteinExistence type="predicted"/>
<gene>
    <name evidence="2" type="ORF">Trco_002399</name>
</gene>
<keyword evidence="1" id="KW-1133">Transmembrane helix</keyword>